<dbReference type="OrthoDB" id="213867at2"/>
<dbReference type="RefSeq" id="WP_013628944.1">
    <property type="nucleotide sequence ID" value="NC_015174.1"/>
</dbReference>
<dbReference type="EMBL" id="CP002546">
    <property type="protein sequence ID" value="ADY60220.1"/>
    <property type="molecule type" value="Genomic_DNA"/>
</dbReference>
<dbReference type="AlphaFoldDB" id="F0SQZ9"/>
<dbReference type="Proteomes" id="UP000006860">
    <property type="component" value="Chromosome"/>
</dbReference>
<name>F0SQZ9_RUBBR</name>
<evidence type="ECO:0000313" key="2">
    <source>
        <dbReference type="Proteomes" id="UP000006860"/>
    </source>
</evidence>
<sequence>MRNAEQSRMLWFACGVMGGLLVSYFWPSEPALADVDRDSEAKFAMVTMDTGLGSSGAVFILDFLTGRLYGAALNPQIAKFNQFYMRNIIPDFGLSPDVKPRFVLSSGRLNISTTGGARKQPATDGIFVAELNSGRMIAYAFPFSIDPRGDAPNTLSIVDGFQFRQAAQ</sequence>
<dbReference type="HOGENOM" id="CLU_1585283_0_0_0"/>
<reference evidence="2" key="1">
    <citation type="submission" date="2011-02" db="EMBL/GenBank/DDBJ databases">
        <title>The complete genome of Planctomyces brasiliensis DSM 5305.</title>
        <authorList>
            <person name="Lucas S."/>
            <person name="Copeland A."/>
            <person name="Lapidus A."/>
            <person name="Bruce D."/>
            <person name="Goodwin L."/>
            <person name="Pitluck S."/>
            <person name="Kyrpides N."/>
            <person name="Mavromatis K."/>
            <person name="Pagani I."/>
            <person name="Ivanova N."/>
            <person name="Ovchinnikova G."/>
            <person name="Lu M."/>
            <person name="Detter J.C."/>
            <person name="Han C."/>
            <person name="Land M."/>
            <person name="Hauser L."/>
            <person name="Markowitz V."/>
            <person name="Cheng J.-F."/>
            <person name="Hugenholtz P."/>
            <person name="Woyke T."/>
            <person name="Wu D."/>
            <person name="Tindall B."/>
            <person name="Pomrenke H.G."/>
            <person name="Brambilla E."/>
            <person name="Klenk H.-P."/>
            <person name="Eisen J.A."/>
        </authorList>
    </citation>
    <scope>NUCLEOTIDE SEQUENCE [LARGE SCALE GENOMIC DNA]</scope>
    <source>
        <strain evidence="2">ATCC 49424 / DSM 5305 / JCM 21570 / IAM 15109 / NBRC 103401 / IFAM 1448</strain>
    </source>
</reference>
<evidence type="ECO:0000313" key="1">
    <source>
        <dbReference type="EMBL" id="ADY60220.1"/>
    </source>
</evidence>
<accession>F0SQZ9</accession>
<gene>
    <name evidence="1" type="ordered locus">Plabr_2620</name>
</gene>
<proteinExistence type="predicted"/>
<dbReference type="KEGG" id="pbs:Plabr_2620"/>
<protein>
    <submittedName>
        <fullName evidence="1">Uncharacterized protein</fullName>
    </submittedName>
</protein>
<keyword evidence="2" id="KW-1185">Reference proteome</keyword>
<organism evidence="1 2">
    <name type="scientific">Rubinisphaera brasiliensis (strain ATCC 49424 / DSM 5305 / JCM 21570 / IAM 15109 / NBRC 103401 / IFAM 1448)</name>
    <name type="common">Planctomyces brasiliensis</name>
    <dbReference type="NCBI Taxonomy" id="756272"/>
    <lineage>
        <taxon>Bacteria</taxon>
        <taxon>Pseudomonadati</taxon>
        <taxon>Planctomycetota</taxon>
        <taxon>Planctomycetia</taxon>
        <taxon>Planctomycetales</taxon>
        <taxon>Planctomycetaceae</taxon>
        <taxon>Rubinisphaera</taxon>
    </lineage>
</organism>